<reference evidence="2 3" key="1">
    <citation type="journal article" date="2013" name="Int. J. Syst. Evol. Microbiol.">
        <title>Marinoscillum luteum sp. nov., isolated from marine sediment.</title>
        <authorList>
            <person name="Cha I.T."/>
            <person name="Park S.J."/>
            <person name="Kim S.J."/>
            <person name="Kim J.G."/>
            <person name="Jung M.Y."/>
            <person name="Shin K.S."/>
            <person name="Kwon K.K."/>
            <person name="Yang S.H."/>
            <person name="Seo Y.S."/>
            <person name="Rhee S.K."/>
        </authorList>
    </citation>
    <scope>NUCLEOTIDE SEQUENCE [LARGE SCALE GENOMIC DNA]</scope>
    <source>
        <strain evidence="2 3">KCTC 23939</strain>
    </source>
</reference>
<gene>
    <name evidence="2" type="ORF">ACHKAR_11110</name>
</gene>
<evidence type="ECO:0008006" key="4">
    <source>
        <dbReference type="Google" id="ProtNLM"/>
    </source>
</evidence>
<evidence type="ECO:0000313" key="3">
    <source>
        <dbReference type="Proteomes" id="UP001610063"/>
    </source>
</evidence>
<organism evidence="2 3">
    <name type="scientific">Marinoscillum luteum</name>
    <dbReference type="NCBI Taxonomy" id="861051"/>
    <lineage>
        <taxon>Bacteria</taxon>
        <taxon>Pseudomonadati</taxon>
        <taxon>Bacteroidota</taxon>
        <taxon>Cytophagia</taxon>
        <taxon>Cytophagales</taxon>
        <taxon>Reichenbachiellaceae</taxon>
        <taxon>Marinoscillum</taxon>
    </lineage>
</organism>
<evidence type="ECO:0000256" key="1">
    <source>
        <dbReference type="SAM" id="SignalP"/>
    </source>
</evidence>
<dbReference type="SUPFAM" id="SSF69322">
    <property type="entry name" value="Tricorn protease domain 2"/>
    <property type="match status" value="1"/>
</dbReference>
<feature type="chain" id="PRO_5045773768" description="Two component regulator propeller" evidence="1">
    <location>
        <begin position="21"/>
        <end position="265"/>
    </location>
</feature>
<dbReference type="Proteomes" id="UP001610063">
    <property type="component" value="Unassembled WGS sequence"/>
</dbReference>
<keyword evidence="3" id="KW-1185">Reference proteome</keyword>
<sequence length="265" mass="30172">MKTKLLICTLLLQASICCLAQEWTHVKTIKLKNEITAQSVDTDGKIYLGTMAGDMLRYDQDGNETELYSAVGNFPVTLISAWNRFKVFLFLKSPQQFIFLDRFSTSPITYSLADYQRPLVTLCAPGIDNSVWALSADYNELRKYNIQNSNVLLSNPLQINLSNASYMQAYQNLVLISDTQQGIHFFDQYGNLQFSHPEKGVSYFQVVNDQLVFLAGAWITTIDVFRPGNITKIKAPPGGFNNVLKWGDRYYFIGKDQVLIYQLRL</sequence>
<evidence type="ECO:0000313" key="2">
    <source>
        <dbReference type="EMBL" id="MFH6983995.1"/>
    </source>
</evidence>
<accession>A0ABW7N8R1</accession>
<keyword evidence="1" id="KW-0732">Signal</keyword>
<dbReference type="EMBL" id="JBIPKE010000017">
    <property type="protein sequence ID" value="MFH6983995.1"/>
    <property type="molecule type" value="Genomic_DNA"/>
</dbReference>
<comment type="caution">
    <text evidence="2">The sequence shown here is derived from an EMBL/GenBank/DDBJ whole genome shotgun (WGS) entry which is preliminary data.</text>
</comment>
<name>A0ABW7N8R1_9BACT</name>
<feature type="signal peptide" evidence="1">
    <location>
        <begin position="1"/>
        <end position="20"/>
    </location>
</feature>
<dbReference type="RefSeq" id="WP_395417479.1">
    <property type="nucleotide sequence ID" value="NZ_JBIPKE010000017.1"/>
</dbReference>
<proteinExistence type="predicted"/>
<protein>
    <recommendedName>
        <fullName evidence="4">Two component regulator propeller</fullName>
    </recommendedName>
</protein>